<protein>
    <submittedName>
        <fullName evidence="1">Uncharacterized protein</fullName>
    </submittedName>
</protein>
<sequence>MSTLAVLLNTGSPLSLHIVTDIRYSNSNGGQRCNFCRGRPYMQCD</sequence>
<gene>
    <name evidence="1" type="ORF">ABID19_005932</name>
</gene>
<dbReference type="Proteomes" id="UP001549204">
    <property type="component" value="Unassembled WGS sequence"/>
</dbReference>
<name>A0ABV2GX43_9HYPH</name>
<comment type="caution">
    <text evidence="1">The sequence shown here is derived from an EMBL/GenBank/DDBJ whole genome shotgun (WGS) entry which is preliminary data.</text>
</comment>
<evidence type="ECO:0000313" key="2">
    <source>
        <dbReference type="Proteomes" id="UP001549204"/>
    </source>
</evidence>
<keyword evidence="2" id="KW-1185">Reference proteome</keyword>
<organism evidence="1 2">
    <name type="scientific">Mesorhizobium robiniae</name>
    <dbReference type="NCBI Taxonomy" id="559315"/>
    <lineage>
        <taxon>Bacteria</taxon>
        <taxon>Pseudomonadati</taxon>
        <taxon>Pseudomonadota</taxon>
        <taxon>Alphaproteobacteria</taxon>
        <taxon>Hyphomicrobiales</taxon>
        <taxon>Phyllobacteriaceae</taxon>
        <taxon>Mesorhizobium</taxon>
    </lineage>
</organism>
<proteinExistence type="predicted"/>
<evidence type="ECO:0000313" key="1">
    <source>
        <dbReference type="EMBL" id="MET3582870.1"/>
    </source>
</evidence>
<dbReference type="EMBL" id="JBEPMC010000014">
    <property type="protein sequence ID" value="MET3582870.1"/>
    <property type="molecule type" value="Genomic_DNA"/>
</dbReference>
<accession>A0ABV2GX43</accession>
<reference evidence="1 2" key="1">
    <citation type="submission" date="2024-06" db="EMBL/GenBank/DDBJ databases">
        <title>Genomic Encyclopedia of Type Strains, Phase IV (KMG-IV): sequencing the most valuable type-strain genomes for metagenomic binning, comparative biology and taxonomic classification.</title>
        <authorList>
            <person name="Goeker M."/>
        </authorList>
    </citation>
    <scope>NUCLEOTIDE SEQUENCE [LARGE SCALE GENOMIC DNA]</scope>
    <source>
        <strain evidence="1 2">DSM 100022</strain>
    </source>
</reference>